<evidence type="ECO:0000256" key="1">
    <source>
        <dbReference type="SAM" id="Phobius"/>
    </source>
</evidence>
<evidence type="ECO:0000313" key="4">
    <source>
        <dbReference type="Proteomes" id="UP000321720"/>
    </source>
</evidence>
<accession>A0A511JEL0</accession>
<dbReference type="Gene3D" id="3.30.1380.10">
    <property type="match status" value="1"/>
</dbReference>
<dbReference type="InterPro" id="IPR003709">
    <property type="entry name" value="VanY-like_core_dom"/>
</dbReference>
<proteinExistence type="predicted"/>
<dbReference type="GO" id="GO:0004180">
    <property type="term" value="F:carboxypeptidase activity"/>
    <property type="evidence" value="ECO:0007669"/>
    <property type="project" value="UniProtKB-KW"/>
</dbReference>
<evidence type="ECO:0000259" key="2">
    <source>
        <dbReference type="Pfam" id="PF02557"/>
    </source>
</evidence>
<dbReference type="Pfam" id="PF02557">
    <property type="entry name" value="VanY"/>
    <property type="match status" value="1"/>
</dbReference>
<dbReference type="InterPro" id="IPR009045">
    <property type="entry name" value="Zn_M74/Hedgehog-like"/>
</dbReference>
<keyword evidence="1" id="KW-1133">Transmembrane helix</keyword>
<organism evidence="3 4">
    <name type="scientific">Cellulomonas composti</name>
    <dbReference type="NCBI Taxonomy" id="266130"/>
    <lineage>
        <taxon>Bacteria</taxon>
        <taxon>Bacillati</taxon>
        <taxon>Actinomycetota</taxon>
        <taxon>Actinomycetes</taxon>
        <taxon>Micrococcales</taxon>
        <taxon>Cellulomonadaceae</taxon>
        <taxon>Cellulomonas</taxon>
    </lineage>
</organism>
<keyword evidence="1" id="KW-0472">Membrane</keyword>
<keyword evidence="1" id="KW-0812">Transmembrane</keyword>
<name>A0A511JEL0_9CELL</name>
<comment type="caution">
    <text evidence="3">The sequence shown here is derived from an EMBL/GenBank/DDBJ whole genome shotgun (WGS) entry which is preliminary data.</text>
</comment>
<dbReference type="EMBL" id="BJWG01000022">
    <property type="protein sequence ID" value="GEL96428.1"/>
    <property type="molecule type" value="Genomic_DNA"/>
</dbReference>
<dbReference type="Proteomes" id="UP000321720">
    <property type="component" value="Unassembled WGS sequence"/>
</dbReference>
<keyword evidence="3" id="KW-0378">Hydrolase</keyword>
<dbReference type="InterPro" id="IPR052179">
    <property type="entry name" value="DD-CPase-like"/>
</dbReference>
<protein>
    <submittedName>
        <fullName evidence="3">Putative VanY-type carboxypeptidase</fullName>
    </submittedName>
</protein>
<reference evidence="3 4" key="1">
    <citation type="submission" date="2019-07" db="EMBL/GenBank/DDBJ databases">
        <title>Whole genome shotgun sequence of Cellulomonas composti NBRC 100758.</title>
        <authorList>
            <person name="Hosoyama A."/>
            <person name="Uohara A."/>
            <person name="Ohji S."/>
            <person name="Ichikawa N."/>
        </authorList>
    </citation>
    <scope>NUCLEOTIDE SEQUENCE [LARGE SCALE GENOMIC DNA]</scope>
    <source>
        <strain evidence="3 4">NBRC 100758</strain>
    </source>
</reference>
<sequence length="212" mass="22240">MPEAVHGDRPEGVLAAAMRRQRVARRRRRRRAVVLAVLVVGAVAAYQGVPVLERAAAAVGLQGGPTAAATDPDGAQVAAGPGFDPARDPGLDPELARRFARAQDAAAADGVDLTLTSGRRTAAEQQQLVDDALARYGSVREAHRWVLPPESSAHVQGLAIDVGPTAGALWLGEHGLEHGLCRAYENEVWHFEKLPDGADACPPMAADSSGGW</sequence>
<dbReference type="PANTHER" id="PTHR34385">
    <property type="entry name" value="D-ALANYL-D-ALANINE CARBOXYPEPTIDASE"/>
    <property type="match status" value="1"/>
</dbReference>
<keyword evidence="3" id="KW-0121">Carboxypeptidase</keyword>
<dbReference type="AlphaFoldDB" id="A0A511JEL0"/>
<evidence type="ECO:0000313" key="3">
    <source>
        <dbReference type="EMBL" id="GEL96428.1"/>
    </source>
</evidence>
<dbReference type="PANTHER" id="PTHR34385:SF1">
    <property type="entry name" value="PEPTIDOGLYCAN L-ALANYL-D-GLUTAMATE ENDOPEPTIDASE CWLK"/>
    <property type="match status" value="1"/>
</dbReference>
<dbReference type="GO" id="GO:0006508">
    <property type="term" value="P:proteolysis"/>
    <property type="evidence" value="ECO:0007669"/>
    <property type="project" value="InterPro"/>
</dbReference>
<dbReference type="SUPFAM" id="SSF55166">
    <property type="entry name" value="Hedgehog/DD-peptidase"/>
    <property type="match status" value="1"/>
</dbReference>
<keyword evidence="3" id="KW-0645">Protease</keyword>
<feature type="domain" description="D-alanyl-D-alanine carboxypeptidase-like core" evidence="2">
    <location>
        <begin position="91"/>
        <end position="166"/>
    </location>
</feature>
<feature type="transmembrane region" description="Helical" evidence="1">
    <location>
        <begin position="32"/>
        <end position="49"/>
    </location>
</feature>
<gene>
    <name evidence="3" type="ORF">CCO02nite_30860</name>
</gene>
<keyword evidence="4" id="KW-1185">Reference proteome</keyword>